<name>A0A914Y8U9_9BILA</name>
<dbReference type="GO" id="GO:0003724">
    <property type="term" value="F:RNA helicase activity"/>
    <property type="evidence" value="ECO:0007669"/>
    <property type="project" value="UniProtKB-EC"/>
</dbReference>
<organism evidence="7 8">
    <name type="scientific">Panagrolaimus superbus</name>
    <dbReference type="NCBI Taxonomy" id="310955"/>
    <lineage>
        <taxon>Eukaryota</taxon>
        <taxon>Metazoa</taxon>
        <taxon>Ecdysozoa</taxon>
        <taxon>Nematoda</taxon>
        <taxon>Chromadorea</taxon>
        <taxon>Rhabditida</taxon>
        <taxon>Tylenchina</taxon>
        <taxon>Panagrolaimomorpha</taxon>
        <taxon>Panagrolaimoidea</taxon>
        <taxon>Panagrolaimidae</taxon>
        <taxon>Panagrolaimus</taxon>
    </lineage>
</organism>
<dbReference type="WBParaSite" id="PSU_v2.g14002.t1">
    <property type="protein sequence ID" value="PSU_v2.g14002.t1"/>
    <property type="gene ID" value="PSU_v2.g14002"/>
</dbReference>
<reference evidence="8" key="1">
    <citation type="submission" date="2022-11" db="UniProtKB">
        <authorList>
            <consortium name="WormBaseParasite"/>
        </authorList>
    </citation>
    <scope>IDENTIFICATION</scope>
</reference>
<dbReference type="InterPro" id="IPR011545">
    <property type="entry name" value="DEAD/DEAH_box_helicase_dom"/>
</dbReference>
<sequence length="222" mass="25265">MGYKTKDQFASKIPPPLDFSENPQFCDGKNGTRNERGEEFGEFEKPKKIASTIEKSWKNEKFGGSEKVKVKHKPMVSSNFRPALQGTDFINDDDIKIYYQNVNSAINIKPCFDLKETEIFKSFSKSPSAPECRRFLDSTLVRNLSDKEINKIRPIQAAMMTAVFTYPRQNPDTSKADILATSKTGSGKTLAFLIPLLQKAIERRDIQPNKNQRIPMALIFNF</sequence>
<comment type="similarity">
    <text evidence="4">Belongs to the DEAD box helicase family.</text>
</comment>
<dbReference type="Proteomes" id="UP000887577">
    <property type="component" value="Unplaced"/>
</dbReference>
<evidence type="ECO:0000256" key="2">
    <source>
        <dbReference type="ARBA" id="ARBA00022801"/>
    </source>
</evidence>
<feature type="region of interest" description="Disordered" evidence="5">
    <location>
        <begin position="1"/>
        <end position="43"/>
    </location>
</feature>
<dbReference type="AlphaFoldDB" id="A0A914Y8U9"/>
<dbReference type="PANTHER" id="PTHR24031">
    <property type="entry name" value="RNA HELICASE"/>
    <property type="match status" value="1"/>
</dbReference>
<dbReference type="EC" id="3.6.4.13" evidence="4"/>
<feature type="domain" description="DEAD/DEAH-box helicase" evidence="6">
    <location>
        <begin position="154"/>
        <end position="207"/>
    </location>
</feature>
<keyword evidence="3 4" id="KW-0067">ATP-binding</keyword>
<keyword evidence="4" id="KW-0347">Helicase</keyword>
<comment type="function">
    <text evidence="4">RNA helicase.</text>
</comment>
<keyword evidence="7" id="KW-1185">Reference proteome</keyword>
<dbReference type="Pfam" id="PF00270">
    <property type="entry name" value="DEAD"/>
    <property type="match status" value="1"/>
</dbReference>
<accession>A0A914Y8U9</accession>
<dbReference type="SUPFAM" id="SSF52540">
    <property type="entry name" value="P-loop containing nucleoside triphosphate hydrolases"/>
    <property type="match status" value="1"/>
</dbReference>
<comment type="catalytic activity">
    <reaction evidence="4">
        <text>ATP + H2O = ADP + phosphate + H(+)</text>
        <dbReference type="Rhea" id="RHEA:13065"/>
        <dbReference type="ChEBI" id="CHEBI:15377"/>
        <dbReference type="ChEBI" id="CHEBI:15378"/>
        <dbReference type="ChEBI" id="CHEBI:30616"/>
        <dbReference type="ChEBI" id="CHEBI:43474"/>
        <dbReference type="ChEBI" id="CHEBI:456216"/>
        <dbReference type="EC" id="3.6.4.13"/>
    </reaction>
</comment>
<evidence type="ECO:0000313" key="7">
    <source>
        <dbReference type="Proteomes" id="UP000887577"/>
    </source>
</evidence>
<protein>
    <recommendedName>
        <fullName evidence="4">ATP-dependent RNA helicase</fullName>
        <ecNumber evidence="4">3.6.4.13</ecNumber>
    </recommendedName>
</protein>
<evidence type="ECO:0000256" key="3">
    <source>
        <dbReference type="ARBA" id="ARBA00022840"/>
    </source>
</evidence>
<comment type="domain">
    <text evidence="4">The Q motif is unique to and characteristic of the DEAD box family of RNA helicases and controls ATP binding and hydrolysis.</text>
</comment>
<keyword evidence="1 4" id="KW-0547">Nucleotide-binding</keyword>
<dbReference type="GO" id="GO:0005524">
    <property type="term" value="F:ATP binding"/>
    <property type="evidence" value="ECO:0007669"/>
    <property type="project" value="UniProtKB-UniRule"/>
</dbReference>
<dbReference type="GO" id="GO:0016787">
    <property type="term" value="F:hydrolase activity"/>
    <property type="evidence" value="ECO:0007669"/>
    <property type="project" value="UniProtKB-KW"/>
</dbReference>
<dbReference type="GO" id="GO:0003723">
    <property type="term" value="F:RNA binding"/>
    <property type="evidence" value="ECO:0007669"/>
    <property type="project" value="UniProtKB-UniRule"/>
</dbReference>
<dbReference type="InterPro" id="IPR027417">
    <property type="entry name" value="P-loop_NTPase"/>
</dbReference>
<evidence type="ECO:0000256" key="4">
    <source>
        <dbReference type="RuleBase" id="RU365068"/>
    </source>
</evidence>
<keyword evidence="4" id="KW-0694">RNA-binding</keyword>
<evidence type="ECO:0000313" key="8">
    <source>
        <dbReference type="WBParaSite" id="PSU_v2.g14002.t1"/>
    </source>
</evidence>
<feature type="compositionally biased region" description="Basic and acidic residues" evidence="5">
    <location>
        <begin position="30"/>
        <end position="43"/>
    </location>
</feature>
<evidence type="ECO:0000256" key="1">
    <source>
        <dbReference type="ARBA" id="ARBA00022741"/>
    </source>
</evidence>
<evidence type="ECO:0000256" key="5">
    <source>
        <dbReference type="SAM" id="MobiDB-lite"/>
    </source>
</evidence>
<keyword evidence="2 4" id="KW-0378">Hydrolase</keyword>
<evidence type="ECO:0000259" key="6">
    <source>
        <dbReference type="Pfam" id="PF00270"/>
    </source>
</evidence>
<proteinExistence type="inferred from homology"/>
<dbReference type="Gene3D" id="3.40.50.300">
    <property type="entry name" value="P-loop containing nucleotide triphosphate hydrolases"/>
    <property type="match status" value="1"/>
</dbReference>